<protein>
    <submittedName>
        <fullName evidence="2">Uncharacterized protein</fullName>
    </submittedName>
</protein>
<proteinExistence type="predicted"/>
<evidence type="ECO:0000313" key="2">
    <source>
        <dbReference type="EMBL" id="MBB5998744.1"/>
    </source>
</evidence>
<evidence type="ECO:0000256" key="1">
    <source>
        <dbReference type="SAM" id="MobiDB-lite"/>
    </source>
</evidence>
<organism evidence="2 3">
    <name type="scientific">Streptomonospora salina</name>
    <dbReference type="NCBI Taxonomy" id="104205"/>
    <lineage>
        <taxon>Bacteria</taxon>
        <taxon>Bacillati</taxon>
        <taxon>Actinomycetota</taxon>
        <taxon>Actinomycetes</taxon>
        <taxon>Streptosporangiales</taxon>
        <taxon>Nocardiopsidaceae</taxon>
        <taxon>Streptomonospora</taxon>
    </lineage>
</organism>
<sequence length="381" mass="41373">MDKRLDQIRTRARNATQGSDQPLLSAAQAHNLAALTASDCGMAQLARDLCAGQAAILLRAGGDDAATAKLALQPLINLGRLLIRDGDESGHHHFERLFTAAKSRTDTVIAGIPISFSELTATQEDHRTIVQWLWSILLSDGTRALTQTGRWSQALQHIQRHNAIGRRLLDGRQTAVLAHSACGDPDYALQLLDSSHTESPWEHTVAATLRVLCRSRAGRDRPPDIEEIVERYPQAEKTVREHSAFRVRQGLCVIDLAMGLPGTHHITEAVVHDALEAEDASLAHDVLTHRTCRARLAPSTAATLQERIDASGLGQGTLPAEARRDLMESVRTSEKALKNALNPSSRTDASTGQGVAPDTGTEAPRERPEGINEHPHRHGVA</sequence>
<feature type="compositionally biased region" description="Polar residues" evidence="1">
    <location>
        <begin position="13"/>
        <end position="22"/>
    </location>
</feature>
<feature type="region of interest" description="Disordered" evidence="1">
    <location>
        <begin position="1"/>
        <end position="22"/>
    </location>
</feature>
<evidence type="ECO:0000313" key="3">
    <source>
        <dbReference type="Proteomes" id="UP000578077"/>
    </source>
</evidence>
<feature type="compositionally biased region" description="Basic and acidic residues" evidence="1">
    <location>
        <begin position="363"/>
        <end position="374"/>
    </location>
</feature>
<keyword evidence="3" id="KW-1185">Reference proteome</keyword>
<name>A0A841E8D7_9ACTN</name>
<comment type="caution">
    <text evidence="2">The sequence shown here is derived from an EMBL/GenBank/DDBJ whole genome shotgun (WGS) entry which is preliminary data.</text>
</comment>
<feature type="compositionally biased region" description="Polar residues" evidence="1">
    <location>
        <begin position="341"/>
        <end position="353"/>
    </location>
</feature>
<dbReference type="EMBL" id="JACHLY010000001">
    <property type="protein sequence ID" value="MBB5998744.1"/>
    <property type="molecule type" value="Genomic_DNA"/>
</dbReference>
<gene>
    <name evidence="2" type="ORF">HNR25_002495</name>
</gene>
<accession>A0A841E8D7</accession>
<dbReference type="Proteomes" id="UP000578077">
    <property type="component" value="Unassembled WGS sequence"/>
</dbReference>
<dbReference type="AlphaFoldDB" id="A0A841E8D7"/>
<feature type="region of interest" description="Disordered" evidence="1">
    <location>
        <begin position="330"/>
        <end position="381"/>
    </location>
</feature>
<dbReference type="RefSeq" id="WP_184635206.1">
    <property type="nucleotide sequence ID" value="NZ_BAABKT010000013.1"/>
</dbReference>
<reference evidence="2 3" key="1">
    <citation type="submission" date="2020-08" db="EMBL/GenBank/DDBJ databases">
        <title>Sequencing the genomes of 1000 actinobacteria strains.</title>
        <authorList>
            <person name="Klenk H.-P."/>
        </authorList>
    </citation>
    <scope>NUCLEOTIDE SEQUENCE [LARGE SCALE GENOMIC DNA]</scope>
    <source>
        <strain evidence="2 3">DSM 44593</strain>
    </source>
</reference>